<gene>
    <name evidence="2" type="ORF">QC761_510720</name>
</gene>
<accession>A0ABR0FFD9</accession>
<sequence>MPRPKRASKATSKATSSPYPSRVSGSAKSVTTIPSAGNRKIQEALARRLEEVEDQFRADYVEMVNKTYEEMSEAKKGPIRWPREKGWEPRLREDFDDISTESYLQRGFPVEEIDRVMAKSAVPVGPVPPPPPPPVPPLPPAAPAYVAPGAPGWNPLGNFSRLSAEIRIMIYDEIFPAGRRVQRLQRHAPGQPDRYGLSLRPAPPWISIILASSVLRDEALAVLYSRNNVIIHANLLDESLRDPIDTFPLVFRNTARRLTFAWDYADSDAVKLGRQPGISFPPGWTTRRSRQQRGLPRNQPIDPRQPYPMGQWYGKVAKHTITVDGQYQQTITIFSDFPNTRPLCLDAWLPIFNRVDAVDYWHYFDCHIAREFSRSQLWWKYSFQANDPHARGVGSTNMMSNQPFILPQVANPPLPRGIPLKTRAEKQLLQQLLENGAFYYDMQRLVNNPHWLQLHAFDLRWGPIIVPNDHDTLFWMWQMRQAEQLIVETHMLDPRNWDPDFQTRVNVGVVFPPPVIPRTGKGSRAFRLN</sequence>
<feature type="compositionally biased region" description="Polar residues" evidence="1">
    <location>
        <begin position="23"/>
        <end position="35"/>
    </location>
</feature>
<evidence type="ECO:0000256" key="1">
    <source>
        <dbReference type="SAM" id="MobiDB-lite"/>
    </source>
</evidence>
<dbReference type="Proteomes" id="UP001322138">
    <property type="component" value="Unassembled WGS sequence"/>
</dbReference>
<name>A0ABR0FFD9_9PEZI</name>
<evidence type="ECO:0000313" key="3">
    <source>
        <dbReference type="Proteomes" id="UP001322138"/>
    </source>
</evidence>
<dbReference type="RefSeq" id="XP_062731662.1">
    <property type="nucleotide sequence ID" value="XM_062880247.1"/>
</dbReference>
<reference evidence="2 3" key="1">
    <citation type="journal article" date="2023" name="bioRxiv">
        <title>High-quality genome assemblies of four members of thePodospora anserinaspecies complex.</title>
        <authorList>
            <person name="Ament-Velasquez S.L."/>
            <person name="Vogan A.A."/>
            <person name="Wallerman O."/>
            <person name="Hartmann F."/>
            <person name="Gautier V."/>
            <person name="Silar P."/>
            <person name="Giraud T."/>
            <person name="Johannesson H."/>
        </authorList>
    </citation>
    <scope>NUCLEOTIDE SEQUENCE [LARGE SCALE GENOMIC DNA]</scope>
    <source>
        <strain evidence="2 3">CBS 112042</strain>
    </source>
</reference>
<dbReference type="EMBL" id="JAFFGZ010000007">
    <property type="protein sequence ID" value="KAK4642686.1"/>
    <property type="molecule type" value="Genomic_DNA"/>
</dbReference>
<comment type="caution">
    <text evidence="2">The sequence shown here is derived from an EMBL/GenBank/DDBJ whole genome shotgun (WGS) entry which is preliminary data.</text>
</comment>
<protein>
    <submittedName>
        <fullName evidence="2">Uncharacterized protein</fullName>
    </submittedName>
</protein>
<feature type="region of interest" description="Disordered" evidence="1">
    <location>
        <begin position="281"/>
        <end position="306"/>
    </location>
</feature>
<evidence type="ECO:0000313" key="2">
    <source>
        <dbReference type="EMBL" id="KAK4642686.1"/>
    </source>
</evidence>
<keyword evidence="3" id="KW-1185">Reference proteome</keyword>
<feature type="region of interest" description="Disordered" evidence="1">
    <location>
        <begin position="1"/>
        <end position="35"/>
    </location>
</feature>
<proteinExistence type="predicted"/>
<feature type="compositionally biased region" description="Low complexity" evidence="1">
    <location>
        <begin position="9"/>
        <end position="18"/>
    </location>
</feature>
<organism evidence="2 3">
    <name type="scientific">Podospora bellae-mahoneyi</name>
    <dbReference type="NCBI Taxonomy" id="2093777"/>
    <lineage>
        <taxon>Eukaryota</taxon>
        <taxon>Fungi</taxon>
        <taxon>Dikarya</taxon>
        <taxon>Ascomycota</taxon>
        <taxon>Pezizomycotina</taxon>
        <taxon>Sordariomycetes</taxon>
        <taxon>Sordariomycetidae</taxon>
        <taxon>Sordariales</taxon>
        <taxon>Podosporaceae</taxon>
        <taxon>Podospora</taxon>
    </lineage>
</organism>
<dbReference type="GeneID" id="87899729"/>